<keyword evidence="2" id="KW-0053">Apoptosis</keyword>
<sequence length="197" mass="21666">MMRVVKDELKHMPSEIVPPLPDLKPLPAKDEILTTQLAQTIKIIGDDLVKHKPLNDTIDGLAKTILANPQQQSIYQSISQVVSQVFADGINWGRIVVLFYTVAKLTGKMLLARLPEPVAGILSWTLNYFKKHLLQWVITMGGWFYSIAPITCFRIESVPALCPPAPSSAPAIGVSCFIGGIVLGGCVVLWLKGRTRH</sequence>
<protein>
    <recommendedName>
        <fullName evidence="4">Bcl-2 Bcl-2 homology region 1-3 domain-containing protein</fullName>
    </recommendedName>
</protein>
<evidence type="ECO:0000256" key="1">
    <source>
        <dbReference type="ARBA" id="ARBA00009458"/>
    </source>
</evidence>
<dbReference type="PRINTS" id="PR01862">
    <property type="entry name" value="BCL2FAMILY"/>
</dbReference>
<evidence type="ECO:0000256" key="2">
    <source>
        <dbReference type="ARBA" id="ARBA00022703"/>
    </source>
</evidence>
<dbReference type="InterPro" id="IPR026298">
    <property type="entry name" value="Bcl-2_fam"/>
</dbReference>
<dbReference type="InterPro" id="IPR002475">
    <property type="entry name" value="Bcl2-like"/>
</dbReference>
<evidence type="ECO:0000313" key="6">
    <source>
        <dbReference type="Proteomes" id="UP001591681"/>
    </source>
</evidence>
<evidence type="ECO:0000259" key="4">
    <source>
        <dbReference type="SMART" id="SM00337"/>
    </source>
</evidence>
<dbReference type="PANTHER" id="PTHR11256">
    <property type="entry name" value="BCL-2 RELATED"/>
    <property type="match status" value="1"/>
</dbReference>
<dbReference type="Proteomes" id="UP001591681">
    <property type="component" value="Unassembled WGS sequence"/>
</dbReference>
<reference evidence="5 6" key="1">
    <citation type="submission" date="2024-09" db="EMBL/GenBank/DDBJ databases">
        <title>A chromosome-level genome assembly of Gray's grenadier anchovy, Coilia grayii.</title>
        <authorList>
            <person name="Fu Z."/>
        </authorList>
    </citation>
    <scope>NUCLEOTIDE SEQUENCE [LARGE SCALE GENOMIC DNA]</scope>
    <source>
        <strain evidence="5">G4</strain>
        <tissue evidence="5">Muscle</tissue>
    </source>
</reference>
<keyword evidence="3" id="KW-0812">Transmembrane</keyword>
<feature type="transmembrane region" description="Helical" evidence="3">
    <location>
        <begin position="171"/>
        <end position="191"/>
    </location>
</feature>
<dbReference type="Gene3D" id="1.10.437.10">
    <property type="entry name" value="Blc2-like"/>
    <property type="match status" value="1"/>
</dbReference>
<feature type="domain" description="Bcl-2 Bcl-2 homology region 1-3" evidence="4">
    <location>
        <begin position="41"/>
        <end position="143"/>
    </location>
</feature>
<dbReference type="CDD" id="cd06845">
    <property type="entry name" value="Bcl-2_like"/>
    <property type="match status" value="1"/>
</dbReference>
<accession>A0ABD1JTY1</accession>
<evidence type="ECO:0000256" key="3">
    <source>
        <dbReference type="SAM" id="Phobius"/>
    </source>
</evidence>
<gene>
    <name evidence="5" type="ORF">ACEWY4_015029</name>
</gene>
<name>A0ABD1JTY1_9TELE</name>
<keyword evidence="6" id="KW-1185">Reference proteome</keyword>
<dbReference type="PANTHER" id="PTHR11256:SF42">
    <property type="entry name" value="APOPTOSIS REGULATOR BAX"/>
    <property type="match status" value="1"/>
</dbReference>
<keyword evidence="3" id="KW-1133">Transmembrane helix</keyword>
<feature type="transmembrane region" description="Helical" evidence="3">
    <location>
        <begin position="133"/>
        <end position="151"/>
    </location>
</feature>
<dbReference type="Pfam" id="PF00452">
    <property type="entry name" value="Bcl-2"/>
    <property type="match status" value="1"/>
</dbReference>
<dbReference type="EMBL" id="JBHFQA010000012">
    <property type="protein sequence ID" value="KAL2090341.1"/>
    <property type="molecule type" value="Genomic_DNA"/>
</dbReference>
<dbReference type="InterPro" id="IPR036834">
    <property type="entry name" value="Bcl-2-like_sf"/>
</dbReference>
<dbReference type="GO" id="GO:0006915">
    <property type="term" value="P:apoptotic process"/>
    <property type="evidence" value="ECO:0007669"/>
    <property type="project" value="UniProtKB-KW"/>
</dbReference>
<dbReference type="AlphaFoldDB" id="A0ABD1JTY1"/>
<dbReference type="InterPro" id="IPR046371">
    <property type="entry name" value="Bcl-2_BH1-3"/>
</dbReference>
<organism evidence="5 6">
    <name type="scientific">Coilia grayii</name>
    <name type="common">Gray's grenadier anchovy</name>
    <dbReference type="NCBI Taxonomy" id="363190"/>
    <lineage>
        <taxon>Eukaryota</taxon>
        <taxon>Metazoa</taxon>
        <taxon>Chordata</taxon>
        <taxon>Craniata</taxon>
        <taxon>Vertebrata</taxon>
        <taxon>Euteleostomi</taxon>
        <taxon>Actinopterygii</taxon>
        <taxon>Neopterygii</taxon>
        <taxon>Teleostei</taxon>
        <taxon>Clupei</taxon>
        <taxon>Clupeiformes</taxon>
        <taxon>Clupeoidei</taxon>
        <taxon>Engraulidae</taxon>
        <taxon>Coilinae</taxon>
        <taxon>Coilia</taxon>
    </lineage>
</organism>
<comment type="similarity">
    <text evidence="1">Belongs to the Bcl-2 family.</text>
</comment>
<dbReference type="PROSITE" id="PS50062">
    <property type="entry name" value="BCL2_FAMILY"/>
    <property type="match status" value="1"/>
</dbReference>
<dbReference type="SUPFAM" id="SSF56854">
    <property type="entry name" value="Bcl-2 inhibitors of programmed cell death"/>
    <property type="match status" value="1"/>
</dbReference>
<keyword evidence="3" id="KW-0472">Membrane</keyword>
<comment type="caution">
    <text evidence="5">The sequence shown here is derived from an EMBL/GenBank/DDBJ whole genome shotgun (WGS) entry which is preliminary data.</text>
</comment>
<evidence type="ECO:0000313" key="5">
    <source>
        <dbReference type="EMBL" id="KAL2090341.1"/>
    </source>
</evidence>
<proteinExistence type="inferred from homology"/>
<dbReference type="SMART" id="SM00337">
    <property type="entry name" value="BCL"/>
    <property type="match status" value="1"/>
</dbReference>